<protein>
    <recommendedName>
        <fullName evidence="4">DUF3021 domain-containing protein</fullName>
    </recommendedName>
</protein>
<dbReference type="AlphaFoldDB" id="A0A0M9DJR0"/>
<reference evidence="2 3" key="1">
    <citation type="submission" date="2015-07" db="EMBL/GenBank/DDBJ databases">
        <title>Genome sequencing project for genomic taxonomy and phylogenomics of Bacillus-like bacteria.</title>
        <authorList>
            <person name="Liu B."/>
            <person name="Wang J."/>
            <person name="Zhu Y."/>
            <person name="Liu G."/>
            <person name="Chen Q."/>
            <person name="Chen Z."/>
            <person name="Che J."/>
            <person name="Ge C."/>
            <person name="Shi H."/>
            <person name="Pan Z."/>
            <person name="Liu X."/>
        </authorList>
    </citation>
    <scope>NUCLEOTIDE SEQUENCE [LARGE SCALE GENOMIC DNA]</scope>
    <source>
        <strain evidence="2 3">DSM 54</strain>
    </source>
</reference>
<sequence>MKLLRMMIIGILISLSSSYLLVTRSVFEKGTVINGSELFEQVVIAIILGAAIGLLSIIFEWERLTFTLQLLLHLLGVTACVLIAGYFGQWFQYTGIPFILLIEAVIYVIVWCILYVLQLKDIEDINQIIQKRKG</sequence>
<dbReference type="STRING" id="33935.ADM90_14440"/>
<dbReference type="InterPro" id="IPR021560">
    <property type="entry name" value="DUF3021"/>
</dbReference>
<dbReference type="Proteomes" id="UP000037977">
    <property type="component" value="Unassembled WGS sequence"/>
</dbReference>
<evidence type="ECO:0000256" key="1">
    <source>
        <dbReference type="SAM" id="Phobius"/>
    </source>
</evidence>
<dbReference type="RefSeq" id="WP_053995660.1">
    <property type="nucleotide sequence ID" value="NZ_CP065643.1"/>
</dbReference>
<gene>
    <name evidence="2" type="ORF">ADM90_14440</name>
</gene>
<proteinExistence type="predicted"/>
<dbReference type="PATRIC" id="fig|33935.3.peg.4908"/>
<comment type="caution">
    <text evidence="2">The sequence shown here is derived from an EMBL/GenBank/DDBJ whole genome shotgun (WGS) entry which is preliminary data.</text>
</comment>
<dbReference type="Pfam" id="PF11457">
    <property type="entry name" value="DUF3021"/>
    <property type="match status" value="1"/>
</dbReference>
<keyword evidence="1" id="KW-0812">Transmembrane</keyword>
<name>A0A0M9DJR0_9BACI</name>
<feature type="transmembrane region" description="Helical" evidence="1">
    <location>
        <begin position="7"/>
        <end position="27"/>
    </location>
</feature>
<accession>A0A0M9DJR0</accession>
<organism evidence="2 3">
    <name type="scientific">Lysinibacillus macroides</name>
    <dbReference type="NCBI Taxonomy" id="33935"/>
    <lineage>
        <taxon>Bacteria</taxon>
        <taxon>Bacillati</taxon>
        <taxon>Bacillota</taxon>
        <taxon>Bacilli</taxon>
        <taxon>Bacillales</taxon>
        <taxon>Bacillaceae</taxon>
        <taxon>Lysinibacillus</taxon>
    </lineage>
</organism>
<feature type="transmembrane region" description="Helical" evidence="1">
    <location>
        <begin position="39"/>
        <end position="58"/>
    </location>
</feature>
<feature type="transmembrane region" description="Helical" evidence="1">
    <location>
        <begin position="95"/>
        <end position="117"/>
    </location>
</feature>
<feature type="transmembrane region" description="Helical" evidence="1">
    <location>
        <begin position="70"/>
        <end position="89"/>
    </location>
</feature>
<evidence type="ECO:0008006" key="4">
    <source>
        <dbReference type="Google" id="ProtNLM"/>
    </source>
</evidence>
<keyword evidence="1" id="KW-0472">Membrane</keyword>
<keyword evidence="3" id="KW-1185">Reference proteome</keyword>
<dbReference type="OrthoDB" id="2739886at2"/>
<keyword evidence="1" id="KW-1133">Transmembrane helix</keyword>
<evidence type="ECO:0000313" key="3">
    <source>
        <dbReference type="Proteomes" id="UP000037977"/>
    </source>
</evidence>
<evidence type="ECO:0000313" key="2">
    <source>
        <dbReference type="EMBL" id="KOY81592.1"/>
    </source>
</evidence>
<dbReference type="EMBL" id="LGCI01000009">
    <property type="protein sequence ID" value="KOY81592.1"/>
    <property type="molecule type" value="Genomic_DNA"/>
</dbReference>